<dbReference type="InterPro" id="IPR017583">
    <property type="entry name" value="Tagatose/fructose_Pkinase"/>
</dbReference>
<comment type="similarity">
    <text evidence="1">Belongs to the carbohydrate kinase PfkB family.</text>
</comment>
<dbReference type="GO" id="GO:0005975">
    <property type="term" value="P:carbohydrate metabolic process"/>
    <property type="evidence" value="ECO:0007669"/>
    <property type="project" value="InterPro"/>
</dbReference>
<dbReference type="STRING" id="529505.SAMN05421761_10963"/>
<dbReference type="AlphaFoldDB" id="A0A1N7NBL9"/>
<evidence type="ECO:0000256" key="4">
    <source>
        <dbReference type="ARBA" id="ARBA00022777"/>
    </source>
</evidence>
<keyword evidence="5" id="KW-0067">ATP-binding</keyword>
<dbReference type="EMBL" id="FTOP01000009">
    <property type="protein sequence ID" value="SIS95793.1"/>
    <property type="molecule type" value="Genomic_DNA"/>
</dbReference>
<dbReference type="Gene3D" id="3.40.1190.20">
    <property type="match status" value="1"/>
</dbReference>
<dbReference type="GO" id="GO:0016301">
    <property type="term" value="F:kinase activity"/>
    <property type="evidence" value="ECO:0007669"/>
    <property type="project" value="UniProtKB-KW"/>
</dbReference>
<reference evidence="9" key="1">
    <citation type="submission" date="2017-01" db="EMBL/GenBank/DDBJ databases">
        <authorList>
            <person name="Varghese N."/>
            <person name="Submissions S."/>
        </authorList>
    </citation>
    <scope>NUCLEOTIDE SEQUENCE [LARGE SCALE GENOMIC DNA]</scope>
    <source>
        <strain evidence="9">DSM 46698</strain>
    </source>
</reference>
<sequence>MILVVCPNPSIDTYAQMECMKFGEPNRFINIQEFPGGKGVHVALALQEMGSKVSLLGFWAGPNGEWVKSQCKNHGIDVGGISLSGNTRKCYTIRSTDKQLDHTEFLEPGPKMDIQSFEAFKELFAEKIKQAQLVIISGSWPLESAENSCQELVKLCNQNQIDVILDCTGVQLQKAIQENITALHLNENEYNETNNMMPNELKSVSMLALTKGKDGLELISSEGIIEGRVTLSKVISTVGSGDCLTAGLGFSLINNKDIQDHARFAVAFGAANCLRAELGMLYKEDVKKLLHIIEIKEKKYAR</sequence>
<evidence type="ECO:0000259" key="7">
    <source>
        <dbReference type="Pfam" id="PF00294"/>
    </source>
</evidence>
<evidence type="ECO:0000313" key="9">
    <source>
        <dbReference type="Proteomes" id="UP000186026"/>
    </source>
</evidence>
<evidence type="ECO:0000256" key="3">
    <source>
        <dbReference type="ARBA" id="ARBA00022741"/>
    </source>
</evidence>
<keyword evidence="3" id="KW-0547">Nucleotide-binding</keyword>
<dbReference type="Proteomes" id="UP000186026">
    <property type="component" value="Unassembled WGS sequence"/>
</dbReference>
<dbReference type="OrthoDB" id="9801219at2"/>
<keyword evidence="2 6" id="KW-0808">Transferase</keyword>
<dbReference type="InterPro" id="IPR011611">
    <property type="entry name" value="PfkB_dom"/>
</dbReference>
<feature type="domain" description="Carbohydrate kinase PfkB" evidence="7">
    <location>
        <begin position="20"/>
        <end position="276"/>
    </location>
</feature>
<proteinExistence type="inferred from homology"/>
<evidence type="ECO:0000256" key="1">
    <source>
        <dbReference type="ARBA" id="ARBA00010688"/>
    </source>
</evidence>
<dbReference type="PANTHER" id="PTHR46566">
    <property type="entry name" value="1-PHOSPHOFRUCTOKINASE-RELATED"/>
    <property type="match status" value="1"/>
</dbReference>
<keyword evidence="4 8" id="KW-0418">Kinase</keyword>
<gene>
    <name evidence="8" type="ORF">SAMN05421761_10963</name>
</gene>
<evidence type="ECO:0000256" key="2">
    <source>
        <dbReference type="ARBA" id="ARBA00022679"/>
    </source>
</evidence>
<dbReference type="SUPFAM" id="SSF53613">
    <property type="entry name" value="Ribokinase-like"/>
    <property type="match status" value="1"/>
</dbReference>
<keyword evidence="9" id="KW-1185">Reference proteome</keyword>
<evidence type="ECO:0000256" key="6">
    <source>
        <dbReference type="PIRNR" id="PIRNR000535"/>
    </source>
</evidence>
<dbReference type="Pfam" id="PF00294">
    <property type="entry name" value="PfkB"/>
    <property type="match status" value="1"/>
</dbReference>
<dbReference type="GO" id="GO:0016773">
    <property type="term" value="F:phosphotransferase activity, alcohol group as acceptor"/>
    <property type="evidence" value="ECO:0007669"/>
    <property type="project" value="InterPro"/>
</dbReference>
<evidence type="ECO:0000256" key="5">
    <source>
        <dbReference type="ARBA" id="ARBA00022840"/>
    </source>
</evidence>
<dbReference type="InterPro" id="IPR029056">
    <property type="entry name" value="Ribokinase-like"/>
</dbReference>
<name>A0A1N7NBL9_9BACT</name>
<evidence type="ECO:0000313" key="8">
    <source>
        <dbReference type="EMBL" id="SIS95793.1"/>
    </source>
</evidence>
<protein>
    <submittedName>
        <fullName evidence="8">Tagatose 6-phosphate kinase</fullName>
    </submittedName>
</protein>
<organism evidence="8 9">
    <name type="scientific">Belliella pelovolcani</name>
    <dbReference type="NCBI Taxonomy" id="529505"/>
    <lineage>
        <taxon>Bacteria</taxon>
        <taxon>Pseudomonadati</taxon>
        <taxon>Bacteroidota</taxon>
        <taxon>Cytophagia</taxon>
        <taxon>Cytophagales</taxon>
        <taxon>Cyclobacteriaceae</taxon>
        <taxon>Belliella</taxon>
    </lineage>
</organism>
<accession>A0A1N7NBL9</accession>
<dbReference type="PIRSF" id="PIRSF000535">
    <property type="entry name" value="1PFK/6PFK/LacC"/>
    <property type="match status" value="1"/>
</dbReference>
<dbReference type="PANTHER" id="PTHR46566:SF2">
    <property type="entry name" value="ATP-DEPENDENT 6-PHOSPHOFRUCTOKINASE ISOZYME 2"/>
    <property type="match status" value="1"/>
</dbReference>
<dbReference type="GO" id="GO:0005524">
    <property type="term" value="F:ATP binding"/>
    <property type="evidence" value="ECO:0007669"/>
    <property type="project" value="UniProtKB-KW"/>
</dbReference>